<accession>A0ABW8EVV9</accession>
<feature type="region of interest" description="Disordered" evidence="1">
    <location>
        <begin position="24"/>
        <end position="55"/>
    </location>
</feature>
<dbReference type="Proteomes" id="UP001617427">
    <property type="component" value="Unassembled WGS sequence"/>
</dbReference>
<dbReference type="Pfam" id="PF14384">
    <property type="entry name" value="BrnA_antitoxin"/>
    <property type="match status" value="1"/>
</dbReference>
<dbReference type="InterPro" id="IPR025528">
    <property type="entry name" value="BrnA_antitoxin"/>
</dbReference>
<gene>
    <name evidence="2" type="ORF">ACIPEN_07115</name>
</gene>
<comment type="caution">
    <text evidence="2">The sequence shown here is derived from an EMBL/GenBank/DDBJ whole genome shotgun (WGS) entry which is preliminary data.</text>
</comment>
<keyword evidence="3" id="KW-1185">Reference proteome</keyword>
<evidence type="ECO:0000313" key="2">
    <source>
        <dbReference type="EMBL" id="MFJ3045581.1"/>
    </source>
</evidence>
<dbReference type="EMBL" id="JBIUZV010000003">
    <property type="protein sequence ID" value="MFJ3045581.1"/>
    <property type="molecule type" value="Genomic_DNA"/>
</dbReference>
<reference evidence="2 3" key="1">
    <citation type="submission" date="2024-10" db="EMBL/GenBank/DDBJ databases">
        <title>The Natural Products Discovery Center: Release of the First 8490 Sequenced Strains for Exploring Actinobacteria Biosynthetic Diversity.</title>
        <authorList>
            <person name="Kalkreuter E."/>
            <person name="Kautsar S.A."/>
            <person name="Yang D."/>
            <person name="Bader C.D."/>
            <person name="Teijaro C.N."/>
            <person name="Fluegel L."/>
            <person name="Davis C.M."/>
            <person name="Simpson J.R."/>
            <person name="Lauterbach L."/>
            <person name="Steele A.D."/>
            <person name="Gui C."/>
            <person name="Meng S."/>
            <person name="Li G."/>
            <person name="Viehrig K."/>
            <person name="Ye F."/>
            <person name="Su P."/>
            <person name="Kiefer A.F."/>
            <person name="Nichols A."/>
            <person name="Cepeda A.J."/>
            <person name="Yan W."/>
            <person name="Fan B."/>
            <person name="Jiang Y."/>
            <person name="Adhikari A."/>
            <person name="Zheng C.-J."/>
            <person name="Schuster L."/>
            <person name="Cowan T.M."/>
            <person name="Smanski M.J."/>
            <person name="Chevrette M.G."/>
            <person name="De Carvalho L.P.S."/>
            <person name="Shen B."/>
        </authorList>
    </citation>
    <scope>NUCLEOTIDE SEQUENCE [LARGE SCALE GENOMIC DNA]</scope>
    <source>
        <strain evidence="2 3">NPDC087045</strain>
    </source>
</reference>
<sequence>MPKLKPGTILPDEKEDAAITAAALSDPDAQPLTNEQLANLRPARGRGRPAGSGTKVQVTMRFDEDIVEAFKRDGDGWQSRMNGALRQWLVEHQHAK</sequence>
<evidence type="ECO:0000256" key="1">
    <source>
        <dbReference type="SAM" id="MobiDB-lite"/>
    </source>
</evidence>
<proteinExistence type="predicted"/>
<name>A0ABW8EVV9_9BURK</name>
<evidence type="ECO:0000313" key="3">
    <source>
        <dbReference type="Proteomes" id="UP001617427"/>
    </source>
</evidence>
<protein>
    <submittedName>
        <fullName evidence="2">BrnA antitoxin family protein</fullName>
    </submittedName>
</protein>
<organism evidence="2 3">
    <name type="scientific">Herbaspirillum chlorophenolicum</name>
    <dbReference type="NCBI Taxonomy" id="211589"/>
    <lineage>
        <taxon>Bacteria</taxon>
        <taxon>Pseudomonadati</taxon>
        <taxon>Pseudomonadota</taxon>
        <taxon>Betaproteobacteria</taxon>
        <taxon>Burkholderiales</taxon>
        <taxon>Oxalobacteraceae</taxon>
        <taxon>Herbaspirillum</taxon>
    </lineage>
</organism>
<dbReference type="RefSeq" id="WP_402699236.1">
    <property type="nucleotide sequence ID" value="NZ_JBIUZV010000003.1"/>
</dbReference>